<dbReference type="InParanoid" id="A0A1X7UX42"/>
<feature type="transmembrane region" description="Helical" evidence="1">
    <location>
        <begin position="136"/>
        <end position="159"/>
    </location>
</feature>
<feature type="transmembrane region" description="Helical" evidence="1">
    <location>
        <begin position="498"/>
        <end position="520"/>
    </location>
</feature>
<feature type="transmembrane region" description="Helical" evidence="1">
    <location>
        <begin position="193"/>
        <end position="211"/>
    </location>
</feature>
<dbReference type="EnsemblMetazoa" id="Aqu2.1.32094_001">
    <property type="protein sequence ID" value="Aqu2.1.32094_001"/>
    <property type="gene ID" value="Aqu2.1.32094"/>
</dbReference>
<feature type="transmembrane region" description="Helical" evidence="1">
    <location>
        <begin position="467"/>
        <end position="486"/>
    </location>
</feature>
<evidence type="ECO:0000313" key="3">
    <source>
        <dbReference type="EnsemblMetazoa" id="Aqu2.1.32094_001"/>
    </source>
</evidence>
<protein>
    <recommendedName>
        <fullName evidence="4">TRP C-terminal domain-containing protein</fullName>
    </recommendedName>
</protein>
<keyword evidence="1" id="KW-1133">Transmembrane helix</keyword>
<keyword evidence="2" id="KW-0732">Signal</keyword>
<sequence length="605" mass="69569">MLFVYLLLLCLFLGNEAHPHEALSYDPQSQSFVCELVKGHRRNTGIFEDIRCIKDDRVKMSPMTCVSFDNETNRTVGSLCPYFQDSFNVSIENESDPFCNHINRSGLLCSQCDGDYRLPLNSYSLKCKPSSECHSYHWILFFLVETSPVTIMFIIFMFWNVKLTAGYANCYIAYSQIISLQINTLSMTHSSKMLPHGTVAVSIVLSMYRVWSFQVGHVVSSHLCVHSDIGQLTTVALQYTSVFYALLLAFIGYVVVELHSHQFRLVVWISKPFSWCLRFRDQSVDPKTVALNTLAGFYYMAFAKLAAVSLFLLATTRVYNETGHVIGHVCFYDGSMSFMKNGHLKYAILAIAVLIFLVFVPVLFMTFYQFRIIQTCLSKWHLNRSGLIIFMDALQGCYKDGSDGGKDCRWFSSCFYMIRFAVFFLYSLILNPRNLFELQFSIQCILIVSLVVILCLNPYKYKWYNKLDVFIIAYSNFITSIVVYQFDLNSLSSQYPSSMLEVIFLLLVSLPLFCATIYSIKMLFGSRIEFLYHLLRRKYLENRNVLNNASETFSTRTFDEEIEHRSLTRIISDGSLPDRVLQPSRYNSSNSSPIYYGAISQNHSS</sequence>
<feature type="transmembrane region" description="Helical" evidence="1">
    <location>
        <begin position="346"/>
        <end position="368"/>
    </location>
</feature>
<keyword evidence="1" id="KW-0472">Membrane</keyword>
<name>A0A1X7UX42_AMPQE</name>
<feature type="signal peptide" evidence="2">
    <location>
        <begin position="1"/>
        <end position="17"/>
    </location>
</feature>
<evidence type="ECO:0008006" key="4">
    <source>
        <dbReference type="Google" id="ProtNLM"/>
    </source>
</evidence>
<reference evidence="3" key="1">
    <citation type="submission" date="2017-05" db="UniProtKB">
        <authorList>
            <consortium name="EnsemblMetazoa"/>
        </authorList>
    </citation>
    <scope>IDENTIFICATION</scope>
</reference>
<evidence type="ECO:0000256" key="2">
    <source>
        <dbReference type="SAM" id="SignalP"/>
    </source>
</evidence>
<accession>A0A1X7UX42</accession>
<dbReference type="AlphaFoldDB" id="A0A1X7UX42"/>
<organism evidence="3">
    <name type="scientific">Amphimedon queenslandica</name>
    <name type="common">Sponge</name>
    <dbReference type="NCBI Taxonomy" id="400682"/>
    <lineage>
        <taxon>Eukaryota</taxon>
        <taxon>Metazoa</taxon>
        <taxon>Porifera</taxon>
        <taxon>Demospongiae</taxon>
        <taxon>Heteroscleromorpha</taxon>
        <taxon>Haplosclerida</taxon>
        <taxon>Niphatidae</taxon>
        <taxon>Amphimedon</taxon>
    </lineage>
</organism>
<feature type="transmembrane region" description="Helical" evidence="1">
    <location>
        <begin position="232"/>
        <end position="256"/>
    </location>
</feature>
<proteinExistence type="predicted"/>
<feature type="transmembrane region" description="Helical" evidence="1">
    <location>
        <begin position="296"/>
        <end position="314"/>
    </location>
</feature>
<evidence type="ECO:0000256" key="1">
    <source>
        <dbReference type="SAM" id="Phobius"/>
    </source>
</evidence>
<feature type="transmembrane region" description="Helical" evidence="1">
    <location>
        <begin position="410"/>
        <end position="429"/>
    </location>
</feature>
<keyword evidence="1" id="KW-0812">Transmembrane</keyword>
<dbReference type="OrthoDB" id="5989148at2759"/>
<feature type="chain" id="PRO_5010862344" description="TRP C-terminal domain-containing protein" evidence="2">
    <location>
        <begin position="18"/>
        <end position="605"/>
    </location>
</feature>
<feature type="transmembrane region" description="Helical" evidence="1">
    <location>
        <begin position="435"/>
        <end position="455"/>
    </location>
</feature>